<dbReference type="PROSITE" id="PS50878">
    <property type="entry name" value="RT_POL"/>
    <property type="match status" value="1"/>
</dbReference>
<dbReference type="Pfam" id="PF13966">
    <property type="entry name" value="zf-RVT"/>
    <property type="match status" value="1"/>
</dbReference>
<dbReference type="InterPro" id="IPR000477">
    <property type="entry name" value="RT_dom"/>
</dbReference>
<dbReference type="SUPFAM" id="SSF56672">
    <property type="entry name" value="DNA/RNA polymerases"/>
    <property type="match status" value="1"/>
</dbReference>
<gene>
    <name evidence="3" type="ORF">FSB_LOCUS54023</name>
</gene>
<name>A0A2N9IQ74_FAGSY</name>
<dbReference type="EMBL" id="OIVN01006146">
    <property type="protein sequence ID" value="SPD26141.1"/>
    <property type="molecule type" value="Genomic_DNA"/>
</dbReference>
<dbReference type="Pfam" id="PF00078">
    <property type="entry name" value="RVT_1"/>
    <property type="match status" value="1"/>
</dbReference>
<dbReference type="PANTHER" id="PTHR33116">
    <property type="entry name" value="REVERSE TRANSCRIPTASE ZINC-BINDING DOMAIN-CONTAINING PROTEIN-RELATED-RELATED"/>
    <property type="match status" value="1"/>
</dbReference>
<dbReference type="GO" id="GO:0003824">
    <property type="term" value="F:catalytic activity"/>
    <property type="evidence" value="ECO:0007669"/>
    <property type="project" value="InterPro"/>
</dbReference>
<evidence type="ECO:0000313" key="3">
    <source>
        <dbReference type="EMBL" id="SPD26141.1"/>
    </source>
</evidence>
<evidence type="ECO:0000256" key="1">
    <source>
        <dbReference type="SAM" id="MobiDB-lite"/>
    </source>
</evidence>
<protein>
    <recommendedName>
        <fullName evidence="2">Reverse transcriptase domain-containing protein</fullName>
    </recommendedName>
</protein>
<feature type="domain" description="Reverse transcriptase" evidence="2">
    <location>
        <begin position="1178"/>
        <end position="1458"/>
    </location>
</feature>
<feature type="region of interest" description="Disordered" evidence="1">
    <location>
        <begin position="494"/>
        <end position="515"/>
    </location>
</feature>
<evidence type="ECO:0000259" key="2">
    <source>
        <dbReference type="PROSITE" id="PS50878"/>
    </source>
</evidence>
<dbReference type="InterPro" id="IPR005135">
    <property type="entry name" value="Endo/exonuclease/phosphatase"/>
</dbReference>
<proteinExistence type="predicted"/>
<dbReference type="InterPro" id="IPR026960">
    <property type="entry name" value="RVT-Znf"/>
</dbReference>
<dbReference type="InterPro" id="IPR043502">
    <property type="entry name" value="DNA/RNA_pol_sf"/>
</dbReference>
<sequence length="1910" mass="217915">MGKLWLGPKDMGWLGNIIEMAASKASGGDFFHHHRDGYKAIHVIRRSNQYGQYLEVSEFHSGSRKGVIRIPAGLEQQGWAHFSLICKGHQNHATLTQRQTIVSTNELRREVARAAGTKKANEEVKPQIMHQDFLFENHVTGSENKAMGLISVDMPKDMVNSRVQLILNLDLGCGPDGAWVISRAELKQEPTRTQLPKPPNGPSTRPVSHQVWRPKVQPIKKTHQNPQNKKSSEASTQPECSNSKPWTSEMPPIPLSPNPFHALSSEWGVESTETPEAQPSSLVQGNLSRELESSKALTLVSTHSDETETKVTVSSSCETILAGVGDEVSRTWGSSSDWVLELRDGKRISIPLSLIRQPSLVEPCIPESTEEPKVLLLEGFDNMGSSEGQIESEEDDDEEEDVSVVWEDPELPKERGMVVCCEENDRPLEIEPLAALLPTSSHLPELKSDEDRDTIPPSEWVLGKYKEFGEYLGASYEGYEDEVLQLLQAIDARRPQQPSDKGKFSKATKTGGRGSRELKRLTTSVNYDTGSARKRVDPRERGGIVRSLWGIHHLDWVYLGSEGASGGILVMWDRRVVEKIDEAIGLFSVSCKFRNTEDQNEWVFSGVYGPQSDRERRLMWEELAGLESWWGTPWCLGGQIESEEDDDEEEDVSVVWEDPELPKERGMVVCCEENDRPLEIEPLAALLPTSSHLPELKSDEDRDTIPPSEWVLGKYKEFGEYLGASYEGYEDEETKMDIITRGIVRSLWGIHHLDWVYLGSEGASGGILVMWDRRVVEKIDEAIGLFSVSCKFRNTEDQNEWVFSGVYGPQSDRERRLMWEELAGLESWWGTPWCLGGDFNVIRFPLERSSADQFTPAMNDFSEFIFSLGLRDIPLEGGRYTWSNNRENAAMSRIDRFLYSSDWEDRFPTVVQRRLPRILSDHFPIMLENGQFHRGNRPFRFENMWLKAEGFGELVQGWWDSYQIQGTPSFILAKKLKALKSDLKKWNDEVFGNVAHKRNKLMLELNKLDGDMEERPLSVEEKNQRERIVADLESNALMEEISWRQKSRALWLQEGDKNTKFFHCIANSNRRRNTISTLSINGELSSSPHAISECITQFYNHLFMEEDCRRPLLDGLDFSMLSTREAAGLERPFEEEEVIGVVQGFVGDKAPGPDGFPMAFFQSCWGVIKSDILKVLKYFHELGSFEKSLNATFLALIPKKSEAVEVKDFRPISLVGGVYKILAKLLANRLRIVLPQIISPSQNAFIQGRQILDSVLIANECLDSRMKQGVPGVICKLDVEKAYDHVNWEFLLYLLQRCGFPLRWRKWIWFCISTVRFSILINGCPSGFFASSRGLRQGDPLSPLLFVIVMEALSRLIDRTVQGNFLSGFTVGSSVEREVMVSHLLFADDTVIFCDADPSKIEHLGCVLTWFEAISGLRINLGKSEMVPVGEIPNMEELAGILGCKQASLPMKYLGLPLGAKFKETTIWNPILEKMERRLAGWKRLYLSKGGKVTLIKSTLSNLPTYYLSLFPIPTAVAHRLEKLQRDFLWSGLGEEFKYHLVSWSKICEPICNGGLAIRNLRLFNQALLGKWLWRYGTEPEALWRRVVDVKYGSLWGGWCSNDCRGPYGVGLWKNIRKGWESFSRHLFMEVGHGTRIRFWHDRWCGMEPLKVTYPELFSIARDKEASIADLTSLGTGMLHWDVSFTRSVHDWELEPLTSFMELIYGSSLRGTGEDQLCWERPSKQDFAVKRYYRALLNSPSVLFPWKVIWKSKTPPRVAFFSWTAALGKVLTTDNLRKRGFILQDWCCMCKQSGESVDHLFLHCLVAKDIWSMVFGMFGVQWVMSHTVLDLFHGWLGKFGRHDSIQVWKMIPHCLIWCLWRERNARHFEDLERSLPELKLFFFQTLLEWVVGSRVYSVHSIAELIDLCTF</sequence>
<dbReference type="Pfam" id="PF03372">
    <property type="entry name" value="Exo_endo_phos"/>
    <property type="match status" value="1"/>
</dbReference>
<dbReference type="Gene3D" id="3.60.10.10">
    <property type="entry name" value="Endonuclease/exonuclease/phosphatase"/>
    <property type="match status" value="1"/>
</dbReference>
<feature type="compositionally biased region" description="Polar residues" evidence="1">
    <location>
        <begin position="224"/>
        <end position="246"/>
    </location>
</feature>
<organism evidence="3">
    <name type="scientific">Fagus sylvatica</name>
    <name type="common">Beechnut</name>
    <dbReference type="NCBI Taxonomy" id="28930"/>
    <lineage>
        <taxon>Eukaryota</taxon>
        <taxon>Viridiplantae</taxon>
        <taxon>Streptophyta</taxon>
        <taxon>Embryophyta</taxon>
        <taxon>Tracheophyta</taxon>
        <taxon>Spermatophyta</taxon>
        <taxon>Magnoliopsida</taxon>
        <taxon>eudicotyledons</taxon>
        <taxon>Gunneridae</taxon>
        <taxon>Pentapetalae</taxon>
        <taxon>rosids</taxon>
        <taxon>fabids</taxon>
        <taxon>Fagales</taxon>
        <taxon>Fagaceae</taxon>
        <taxon>Fagus</taxon>
    </lineage>
</organism>
<reference evidence="3" key="1">
    <citation type="submission" date="2018-02" db="EMBL/GenBank/DDBJ databases">
        <authorList>
            <person name="Cohen D.B."/>
            <person name="Kent A.D."/>
        </authorList>
    </citation>
    <scope>NUCLEOTIDE SEQUENCE</scope>
</reference>
<feature type="region of interest" description="Disordered" evidence="1">
    <location>
        <begin position="189"/>
        <end position="280"/>
    </location>
</feature>
<dbReference type="SUPFAM" id="SSF56219">
    <property type="entry name" value="DNase I-like"/>
    <property type="match status" value="1"/>
</dbReference>
<accession>A0A2N9IQ74</accession>
<feature type="compositionally biased region" description="Polar residues" evidence="1">
    <location>
        <begin position="271"/>
        <end position="280"/>
    </location>
</feature>
<dbReference type="PANTHER" id="PTHR33116:SF78">
    <property type="entry name" value="OS12G0587133 PROTEIN"/>
    <property type="match status" value="1"/>
</dbReference>
<dbReference type="CDD" id="cd01650">
    <property type="entry name" value="RT_nLTR_like"/>
    <property type="match status" value="1"/>
</dbReference>
<dbReference type="InterPro" id="IPR036691">
    <property type="entry name" value="Endo/exonu/phosph_ase_sf"/>
</dbReference>